<proteinExistence type="predicted"/>
<keyword evidence="2" id="KW-0624">Polysaccharide degradation</keyword>
<feature type="signal peptide" evidence="4">
    <location>
        <begin position="1"/>
        <end position="28"/>
    </location>
</feature>
<keyword evidence="2" id="KW-0119">Carbohydrate metabolism</keyword>
<dbReference type="InterPro" id="IPR013783">
    <property type="entry name" value="Ig-like_fold"/>
</dbReference>
<evidence type="ECO:0000256" key="1">
    <source>
        <dbReference type="ARBA" id="ARBA00023295"/>
    </source>
</evidence>
<dbReference type="InterPro" id="IPR003961">
    <property type="entry name" value="FN3_dom"/>
</dbReference>
<evidence type="ECO:0000256" key="4">
    <source>
        <dbReference type="SAM" id="SignalP"/>
    </source>
</evidence>
<dbReference type="GO" id="GO:0000272">
    <property type="term" value="P:polysaccharide catabolic process"/>
    <property type="evidence" value="ECO:0007669"/>
    <property type="project" value="UniProtKB-KW"/>
</dbReference>
<dbReference type="Gene3D" id="2.120.10.30">
    <property type="entry name" value="TolB, C-terminal domain"/>
    <property type="match status" value="2"/>
</dbReference>
<feature type="domain" description="Fibronectin type-III" evidence="5">
    <location>
        <begin position="726"/>
        <end position="827"/>
    </location>
</feature>
<keyword evidence="4" id="KW-0732">Signal</keyword>
<dbReference type="SUPFAM" id="SSF69304">
    <property type="entry name" value="Tricorn protease N-terminal domain"/>
    <property type="match status" value="1"/>
</dbReference>
<evidence type="ECO:0000313" key="6">
    <source>
        <dbReference type="EMBL" id="TQL56890.1"/>
    </source>
</evidence>
<organism evidence="6 7">
    <name type="scientific">Oryzihumus leptocrescens</name>
    <dbReference type="NCBI Taxonomy" id="297536"/>
    <lineage>
        <taxon>Bacteria</taxon>
        <taxon>Bacillati</taxon>
        <taxon>Actinomycetota</taxon>
        <taxon>Actinomycetes</taxon>
        <taxon>Micrococcales</taxon>
        <taxon>Intrasporangiaceae</taxon>
        <taxon>Oryzihumus</taxon>
    </lineage>
</organism>
<dbReference type="CDD" id="cd00063">
    <property type="entry name" value="FN3"/>
    <property type="match status" value="1"/>
</dbReference>
<dbReference type="GO" id="GO:0016798">
    <property type="term" value="F:hydrolase activity, acting on glycosyl bonds"/>
    <property type="evidence" value="ECO:0007669"/>
    <property type="project" value="UniProtKB-KW"/>
</dbReference>
<dbReference type="InterPro" id="IPR011042">
    <property type="entry name" value="6-blade_b-propeller_TolB-like"/>
</dbReference>
<evidence type="ECO:0000256" key="3">
    <source>
        <dbReference type="SAM" id="MobiDB-lite"/>
    </source>
</evidence>
<keyword evidence="7" id="KW-1185">Reference proteome</keyword>
<name>A0A542Z9I6_9MICO</name>
<feature type="region of interest" description="Disordered" evidence="3">
    <location>
        <begin position="224"/>
        <end position="244"/>
    </location>
</feature>
<dbReference type="PANTHER" id="PTHR34677">
    <property type="match status" value="1"/>
</dbReference>
<accession>A0A542Z9I6</accession>
<sequence>MSLPLLGRVAAAVSFAVVGGLCGPGAQAAPAAVVDDAVVGTSVSLAGGSLASATDDKTLPAGPVHGVPSSVVDPVNHTVALTIGDAGQQAVLTMAWPARVGTYFLGLDGAEPEQHMQLTRSGSTCQFTAGTLVVHEVAATGTGDVGQLTADLLGGSCGGATPGQVGAAIRLGSQTPLGPVPSAQPATISAGGLSGSDYQQQVTVTNDGDAPWTVSAAAVSSTNSSYPQLSVDPDSDSCTGKTLQPGDQCAVTVETTATSYTVVEQLVVHGNGAADLVVPVKFEGYAPVPPPTGVQMSPGRLGTTITWDAPTTRTWDGYRLYDVTGGARTLLATAPPAAVSMRAEVHGPRTLALVAANGPFAESTDVTLTLPEVRSELVANDVYGTPVGFGVTGSPVPGSPTTFNRVVRLDPARTSWVAATGETGLTVCAVSTEACTPVPGTAADTLSDAARGPVWLPDGRLAFLRGDSGEAGNTLWVVARDGSGLRQVARIDRADELAAAPDGEHVLLRSEAASMVSVRLADGVVTPVPGTSWVDDFTVTTDGRLVLGRRLDDSQSEGPTRITVQDMDGSNAHDLALPAGENRSATLDPGGAQLAFVRFTAPYQGTVWIASADGTNARPLSDRVGNWSDLQWSTDDSASPTASLTTPAWSTASAAFQVGATDGDDPVGSLRRECSLDSGAWAPCGSSWTVTGLSAGPHTAHARVVDPSGATSAEVARQWSVDTTAPVASLAALPSALTSASATVSWAGTDAGGSGVARYDLRERVAGPGSGWSGLTYPAAWQGRTTRSLPLRLAPGYEYCFSVRAHDAAGNAGPWSGERCASVTMDDRSLSASRGWVRGSSTAYAYGTWSGARTTGSSLSRGQVVARRIAVVVATCPTCGAVDVFQAGARLGRVNLYSAHAAYRQVRWLPAGTNVRYGTVVVRTVTSAPVYVDGVVLQH</sequence>
<gene>
    <name evidence="6" type="ORF">FB474_3655</name>
</gene>
<dbReference type="Proteomes" id="UP000319514">
    <property type="component" value="Unassembled WGS sequence"/>
</dbReference>
<feature type="chain" id="PRO_5021949253" description="Fibronectin type-III domain-containing protein" evidence="4">
    <location>
        <begin position="29"/>
        <end position="939"/>
    </location>
</feature>
<reference evidence="6 7" key="1">
    <citation type="submission" date="2019-06" db="EMBL/GenBank/DDBJ databases">
        <title>Sequencing the genomes of 1000 actinobacteria strains.</title>
        <authorList>
            <person name="Klenk H.-P."/>
        </authorList>
    </citation>
    <scope>NUCLEOTIDE SEQUENCE [LARGE SCALE GENOMIC DNA]</scope>
    <source>
        <strain evidence="6 7">DSM 18082</strain>
    </source>
</reference>
<feature type="region of interest" description="Disordered" evidence="3">
    <location>
        <begin position="551"/>
        <end position="575"/>
    </location>
</feature>
<dbReference type="OrthoDB" id="262125at2"/>
<dbReference type="AlphaFoldDB" id="A0A542Z9I6"/>
<dbReference type="Gene3D" id="2.60.40.10">
    <property type="entry name" value="Immunoglobulins"/>
    <property type="match status" value="2"/>
</dbReference>
<evidence type="ECO:0000313" key="7">
    <source>
        <dbReference type="Proteomes" id="UP000319514"/>
    </source>
</evidence>
<keyword evidence="1" id="KW-0326">Glycosidase</keyword>
<dbReference type="RefSeq" id="WP_141790255.1">
    <property type="nucleotide sequence ID" value="NZ_BAAAKX010000015.1"/>
</dbReference>
<dbReference type="PANTHER" id="PTHR34677:SF3">
    <property type="entry name" value="BACTERIAL IG-LIKE DOMAIN-CONTAINING PROTEIN"/>
    <property type="match status" value="1"/>
</dbReference>
<dbReference type="SUPFAM" id="SSF49265">
    <property type="entry name" value="Fibronectin type III"/>
    <property type="match status" value="1"/>
</dbReference>
<dbReference type="InterPro" id="IPR036116">
    <property type="entry name" value="FN3_sf"/>
</dbReference>
<comment type="caution">
    <text evidence="6">The sequence shown here is derived from an EMBL/GenBank/DDBJ whole genome shotgun (WGS) entry which is preliminary data.</text>
</comment>
<protein>
    <recommendedName>
        <fullName evidence="5">Fibronectin type-III domain-containing protein</fullName>
    </recommendedName>
</protein>
<dbReference type="EMBL" id="VFOQ01000002">
    <property type="protein sequence ID" value="TQL56890.1"/>
    <property type="molecule type" value="Genomic_DNA"/>
</dbReference>
<evidence type="ECO:0000256" key="2">
    <source>
        <dbReference type="ARBA" id="ARBA00023326"/>
    </source>
</evidence>
<evidence type="ECO:0000259" key="5">
    <source>
        <dbReference type="PROSITE" id="PS50853"/>
    </source>
</evidence>
<dbReference type="PROSITE" id="PS50853">
    <property type="entry name" value="FN3"/>
    <property type="match status" value="1"/>
</dbReference>
<keyword evidence="1" id="KW-0378">Hydrolase</keyword>